<evidence type="ECO:0000256" key="1">
    <source>
        <dbReference type="ARBA" id="ARBA00006010"/>
    </source>
</evidence>
<dbReference type="AlphaFoldDB" id="A0A6A1WBQ2"/>
<organism evidence="3 4">
    <name type="scientific">Morella rubra</name>
    <name type="common">Chinese bayberry</name>
    <dbReference type="NCBI Taxonomy" id="262757"/>
    <lineage>
        <taxon>Eukaryota</taxon>
        <taxon>Viridiplantae</taxon>
        <taxon>Streptophyta</taxon>
        <taxon>Embryophyta</taxon>
        <taxon>Tracheophyta</taxon>
        <taxon>Spermatophyta</taxon>
        <taxon>Magnoliopsida</taxon>
        <taxon>eudicotyledons</taxon>
        <taxon>Gunneridae</taxon>
        <taxon>Pentapetalae</taxon>
        <taxon>rosids</taxon>
        <taxon>fabids</taxon>
        <taxon>Fagales</taxon>
        <taxon>Myricaceae</taxon>
        <taxon>Morella</taxon>
    </lineage>
</organism>
<evidence type="ECO:0000256" key="2">
    <source>
        <dbReference type="ARBA" id="ARBA00022729"/>
    </source>
</evidence>
<protein>
    <recommendedName>
        <fullName evidence="5">Stigma-specific STIG1-like protein 1</fullName>
    </recommendedName>
</protein>
<dbReference type="PANTHER" id="PTHR33227:SF28">
    <property type="entry name" value="STIGMA-SPECIFIC STIG1-LIKE PROTEIN 1"/>
    <property type="match status" value="1"/>
</dbReference>
<name>A0A6A1WBQ2_9ROSI</name>
<dbReference type="EMBL" id="RXIC02000020">
    <property type="protein sequence ID" value="KAB1221756.1"/>
    <property type="molecule type" value="Genomic_DNA"/>
</dbReference>
<comment type="caution">
    <text evidence="3">The sequence shown here is derived from an EMBL/GenBank/DDBJ whole genome shotgun (WGS) entry which is preliminary data.</text>
</comment>
<dbReference type="Pfam" id="PF04885">
    <property type="entry name" value="Stig1"/>
    <property type="match status" value="1"/>
</dbReference>
<keyword evidence="2" id="KW-0732">Signal</keyword>
<accession>A0A6A1WBQ2</accession>
<comment type="similarity">
    <text evidence="1">Belongs to the STIG1 family.</text>
</comment>
<reference evidence="3 4" key="1">
    <citation type="journal article" date="2019" name="Plant Biotechnol. J.">
        <title>The red bayberry genome and genetic basis of sex determination.</title>
        <authorList>
            <person name="Jia H.M."/>
            <person name="Jia H.J."/>
            <person name="Cai Q.L."/>
            <person name="Wang Y."/>
            <person name="Zhao H.B."/>
            <person name="Yang W.F."/>
            <person name="Wang G.Y."/>
            <person name="Li Y.H."/>
            <person name="Zhan D.L."/>
            <person name="Shen Y.T."/>
            <person name="Niu Q.F."/>
            <person name="Chang L."/>
            <person name="Qiu J."/>
            <person name="Zhao L."/>
            <person name="Xie H.B."/>
            <person name="Fu W.Y."/>
            <person name="Jin J."/>
            <person name="Li X.W."/>
            <person name="Jiao Y."/>
            <person name="Zhou C.C."/>
            <person name="Tu T."/>
            <person name="Chai C.Y."/>
            <person name="Gao J.L."/>
            <person name="Fan L.J."/>
            <person name="van de Weg E."/>
            <person name="Wang J.Y."/>
            <person name="Gao Z.S."/>
        </authorList>
    </citation>
    <scope>NUCLEOTIDE SEQUENCE [LARGE SCALE GENOMIC DNA]</scope>
    <source>
        <tissue evidence="3">Leaves</tissue>
    </source>
</reference>
<sequence>MYTLSPQITHVNTHRHRARTIYGNELIYNQVHFAGSNVSSHFYFSSTTDDDSNANTEKENASYHSSTFLPRIHGRFLAQQVKAVRTCDVFPGLCRAPGSTGPHCCKKQCVNMRTDELNCGKCGKKCNYSEMCCQGECVNPSSDERHCGRCNKRCSKGSSCEYGLCSYAT</sequence>
<dbReference type="Proteomes" id="UP000516437">
    <property type="component" value="Chromosome 2"/>
</dbReference>
<dbReference type="OrthoDB" id="5421723at2759"/>
<evidence type="ECO:0008006" key="5">
    <source>
        <dbReference type="Google" id="ProtNLM"/>
    </source>
</evidence>
<evidence type="ECO:0000313" key="3">
    <source>
        <dbReference type="EMBL" id="KAB1221756.1"/>
    </source>
</evidence>
<proteinExistence type="inferred from homology"/>
<dbReference type="InterPro" id="IPR006969">
    <property type="entry name" value="Stig-like"/>
</dbReference>
<dbReference type="PANTHER" id="PTHR33227">
    <property type="entry name" value="STIGMA-SPECIFIC STIG1-LIKE PROTEIN 3"/>
    <property type="match status" value="1"/>
</dbReference>
<evidence type="ECO:0000313" key="4">
    <source>
        <dbReference type="Proteomes" id="UP000516437"/>
    </source>
</evidence>
<gene>
    <name evidence="3" type="ORF">CJ030_MR2G028591</name>
</gene>
<keyword evidence="4" id="KW-1185">Reference proteome</keyword>